<feature type="region of interest" description="Disordered" evidence="1">
    <location>
        <begin position="18"/>
        <end position="88"/>
    </location>
</feature>
<evidence type="ECO:0000313" key="6">
    <source>
        <dbReference type="Proteomes" id="UP000011645"/>
    </source>
</evidence>
<evidence type="ECO:0000313" key="3">
    <source>
        <dbReference type="EMBL" id="ADJ17009.1"/>
    </source>
</evidence>
<dbReference type="InterPro" id="IPR056442">
    <property type="entry name" value="GINT1_N"/>
</dbReference>
<dbReference type="AlphaFoldDB" id="D8JCA2"/>
<dbReference type="HOGENOM" id="CLU_063385_0_0_2"/>
<dbReference type="Pfam" id="PF24793">
    <property type="entry name" value="GINT1_N"/>
    <property type="match status" value="1"/>
</dbReference>
<gene>
    <name evidence="3" type="ordered locus">HacjB3_18333</name>
    <name evidence="4" type="ORF">C497_06589</name>
</gene>
<evidence type="ECO:0000313" key="4">
    <source>
        <dbReference type="EMBL" id="ELY38829.1"/>
    </source>
</evidence>
<dbReference type="OrthoDB" id="203438at2157"/>
<dbReference type="InterPro" id="IPR023296">
    <property type="entry name" value="Glyco_hydro_beta-prop_sf"/>
</dbReference>
<dbReference type="KEGG" id="hje:HacjB3_18333"/>
<dbReference type="Gene3D" id="2.115.10.20">
    <property type="entry name" value="Glycosyl hydrolase domain, family 43"/>
    <property type="match status" value="1"/>
</dbReference>
<keyword evidence="3" id="KW-0614">Plasmid</keyword>
<reference evidence="3 5" key="1">
    <citation type="journal article" date="2010" name="J. Bacteriol.">
        <title>Complete genome sequence of Halalkalicoccus jeotgali B3(T), an extremely halophilic archaeon.</title>
        <authorList>
            <person name="Roh S.W."/>
            <person name="Nam Y.D."/>
            <person name="Nam S.H."/>
            <person name="Choi S.H."/>
            <person name="Park H.S."/>
            <person name="Bae J.W."/>
        </authorList>
    </citation>
    <scope>NUCLEOTIDE SEQUENCE [LARGE SCALE GENOMIC DNA]</scope>
    <source>
        <strain evidence="3">B3</strain>
        <strain evidence="5">DSM 18796 / CECT 7217 / JCM 14584 / KCTC 4019 / B3</strain>
        <plasmid evidence="5">2</plasmid>
    </source>
</reference>
<reference evidence="4 6" key="2">
    <citation type="journal article" date="2014" name="PLoS Genet.">
        <title>Phylogenetically driven sequencing of extremely halophilic archaea reveals strategies for static and dynamic osmo-response.</title>
        <authorList>
            <person name="Becker E.A."/>
            <person name="Seitzer P.M."/>
            <person name="Tritt A."/>
            <person name="Larsen D."/>
            <person name="Krusor M."/>
            <person name="Yao A.I."/>
            <person name="Wu D."/>
            <person name="Madern D."/>
            <person name="Eisen J.A."/>
            <person name="Darling A.E."/>
            <person name="Facciotti M.T."/>
        </authorList>
    </citation>
    <scope>NUCLEOTIDE SEQUENCE [LARGE SCALE GENOMIC DNA]</scope>
    <source>
        <strain evidence="4">B3</strain>
        <strain evidence="6">DSM 18796 / CECT 7217 / JCM 14584 / KCTC 4019 / B3</strain>
    </source>
</reference>
<dbReference type="RefSeq" id="WP_008415417.1">
    <property type="nucleotide sequence ID" value="NC_014299.1"/>
</dbReference>
<dbReference type="eggNOG" id="arCOG10642">
    <property type="taxonomic scope" value="Archaea"/>
</dbReference>
<feature type="domain" description="Glucosamine inositolphosphorylceramide transferase 1 N-terminal" evidence="2">
    <location>
        <begin position="86"/>
        <end position="351"/>
    </location>
</feature>
<name>D8JCA2_HALJB</name>
<sequence length="371" mass="41007">MNRRREVLGSLGVVLTGLAGCTDQTEESDEGLPGLPAEGTEIGSTGGSERSGGEPEAPPAWDETIPTYPYPETGVGPLTPKPDPAVNNPVLTAENVTDLDEPLFVADPFLFVEDGEWHMFLEAVEAGVGGVISHASSPDGGVSWEYEEVVLERDWHLSFPYVFKWDGEYYMTTEEGREDAIVPLYRAEEFPREWVDVGPAYDPAEFGHGVTDHVFFRWEDRWWSIAGDANEDAYAYYSDALDGDWTAHDANPVIEGRPDASRPGGRPIVTDEGIMMFYQATVEFYGESLSAYHITDLSPETFEQEQDPTSPLLEGTAEEENEDPAWNSLRMHHYDPWYRGEGGGWRAAVDGGARGMDGPNWAIGIYQIPEG</sequence>
<dbReference type="PROSITE" id="PS51257">
    <property type="entry name" value="PROKAR_LIPOPROTEIN"/>
    <property type="match status" value="1"/>
</dbReference>
<proteinExistence type="predicted"/>
<dbReference type="GeneID" id="9421456"/>
<dbReference type="Proteomes" id="UP000000390">
    <property type="component" value="Plasmid 2"/>
</dbReference>
<dbReference type="EMBL" id="AOHV01000019">
    <property type="protein sequence ID" value="ELY38829.1"/>
    <property type="molecule type" value="Genomic_DNA"/>
</dbReference>
<feature type="region of interest" description="Disordered" evidence="1">
    <location>
        <begin position="300"/>
        <end position="324"/>
    </location>
</feature>
<organism evidence="3 5">
    <name type="scientific">Halalkalicoccus jeotgali (strain DSM 18796 / CECT 7217 / JCM 14584 / KCTC 4019 / B3)</name>
    <dbReference type="NCBI Taxonomy" id="795797"/>
    <lineage>
        <taxon>Archaea</taxon>
        <taxon>Methanobacteriati</taxon>
        <taxon>Methanobacteriota</taxon>
        <taxon>Stenosarchaea group</taxon>
        <taxon>Halobacteria</taxon>
        <taxon>Halobacteriales</taxon>
        <taxon>Halococcaceae</taxon>
        <taxon>Halalkalicoccus</taxon>
    </lineage>
</organism>
<evidence type="ECO:0000259" key="2">
    <source>
        <dbReference type="Pfam" id="PF24793"/>
    </source>
</evidence>
<geneLocation type="plasmid" evidence="3 5">
    <name>2</name>
</geneLocation>
<protein>
    <recommendedName>
        <fullName evidence="2">Glucosamine inositolphosphorylceramide transferase 1 N-terminal domain-containing protein</fullName>
    </recommendedName>
</protein>
<dbReference type="SUPFAM" id="SSF75005">
    <property type="entry name" value="Arabinanase/levansucrase/invertase"/>
    <property type="match status" value="1"/>
</dbReference>
<evidence type="ECO:0000256" key="1">
    <source>
        <dbReference type="SAM" id="MobiDB-lite"/>
    </source>
</evidence>
<keyword evidence="6" id="KW-1185">Reference proteome</keyword>
<dbReference type="PATRIC" id="fig|795797.18.peg.3564"/>
<dbReference type="EMBL" id="CP002064">
    <property type="protein sequence ID" value="ADJ17009.1"/>
    <property type="molecule type" value="Genomic_DNA"/>
</dbReference>
<dbReference type="Proteomes" id="UP000011645">
    <property type="component" value="Unassembled WGS sequence"/>
</dbReference>
<evidence type="ECO:0000313" key="5">
    <source>
        <dbReference type="Proteomes" id="UP000000390"/>
    </source>
</evidence>
<accession>D8JCA2</accession>